<feature type="domain" description="Carbohydrate kinase FGGY C-terminal" evidence="6">
    <location>
        <begin position="258"/>
        <end position="441"/>
    </location>
</feature>
<dbReference type="PANTHER" id="PTHR43095">
    <property type="entry name" value="SUGAR KINASE"/>
    <property type="match status" value="1"/>
</dbReference>
<accession>A0A917PQ01</accession>
<dbReference type="InterPro" id="IPR018485">
    <property type="entry name" value="FGGY_C"/>
</dbReference>
<dbReference type="InterPro" id="IPR043129">
    <property type="entry name" value="ATPase_NBD"/>
</dbReference>
<evidence type="ECO:0000256" key="1">
    <source>
        <dbReference type="ARBA" id="ARBA00009156"/>
    </source>
</evidence>
<dbReference type="CDD" id="cd07804">
    <property type="entry name" value="ASKHA_NBD_FGGY_RrXK-like"/>
    <property type="match status" value="1"/>
</dbReference>
<sequence length="497" mass="53457">MSGDALLLGLDVGTASSKGVLTTLTGEVVRTHVVPHGVSNPHPGQYEQDADTVWWADVVTLCRELLQGAAERVAGVAVSAIGPCLLPLDADGRPLRPGILYGLDTRATRQITALEREIPPEDLLAFSGMTLSSQAVGPKIRWLREQEPDVWARTRTLTTASSYLVYRLTGQHVMNRHEASHYMPLYDPATGDWDARYEAHVGPVRLLPRTAWSDERAGHVTPEAAALTGLKPGTPVGAGAVDALSEAVSVNVARPGDLMIMYGSTTFFILVQDAPTPARTLWTVGGAFAGQVNLAGGMSTTGSLTQWFRDTLTDGQTYDTLFTQARDVPPGARGLLMLPYLSGERTPIYDPQARGVIAGLTLSHTRPDLFRAALEGVGFGVRHVLDTFAQLGADVRRVVAVGGGAQSDTWLQIVTDISGVPQQVPATTIGASYGNAFLAGRVAGLLTPADLQDWVKSGRTVTPDAQHRPLYDELYRDYLQLYTATRDTVHRLAARQH</sequence>
<dbReference type="Pfam" id="PF02782">
    <property type="entry name" value="FGGY_C"/>
    <property type="match status" value="1"/>
</dbReference>
<comment type="similarity">
    <text evidence="1 4">Belongs to the FGGY kinase family.</text>
</comment>
<dbReference type="Proteomes" id="UP000635726">
    <property type="component" value="Unassembled WGS sequence"/>
</dbReference>
<feature type="domain" description="Carbohydrate kinase FGGY N-terminal" evidence="5">
    <location>
        <begin position="7"/>
        <end position="247"/>
    </location>
</feature>
<dbReference type="EMBL" id="BMOE01000019">
    <property type="protein sequence ID" value="GGJ87834.1"/>
    <property type="molecule type" value="Genomic_DNA"/>
</dbReference>
<gene>
    <name evidence="7" type="ORF">GCM10008939_34900</name>
</gene>
<comment type="caution">
    <text evidence="7">The sequence shown here is derived from an EMBL/GenBank/DDBJ whole genome shotgun (WGS) entry which is preliminary data.</text>
</comment>
<dbReference type="InterPro" id="IPR000577">
    <property type="entry name" value="Carb_kinase_FGGY"/>
</dbReference>
<dbReference type="GO" id="GO:0016773">
    <property type="term" value="F:phosphotransferase activity, alcohol group as acceptor"/>
    <property type="evidence" value="ECO:0007669"/>
    <property type="project" value="InterPro"/>
</dbReference>
<dbReference type="Gene3D" id="3.30.420.40">
    <property type="match status" value="2"/>
</dbReference>
<protein>
    <submittedName>
        <fullName evidence="7">Sugar kinase</fullName>
    </submittedName>
</protein>
<dbReference type="GO" id="GO:0005975">
    <property type="term" value="P:carbohydrate metabolic process"/>
    <property type="evidence" value="ECO:0007669"/>
    <property type="project" value="InterPro"/>
</dbReference>
<keyword evidence="3 4" id="KW-0418">Kinase</keyword>
<dbReference type="InterPro" id="IPR018484">
    <property type="entry name" value="FGGY_N"/>
</dbReference>
<reference evidence="7" key="1">
    <citation type="journal article" date="2014" name="Int. J. Syst. Evol. Microbiol.">
        <title>Complete genome sequence of Corynebacterium casei LMG S-19264T (=DSM 44701T), isolated from a smear-ripened cheese.</title>
        <authorList>
            <consortium name="US DOE Joint Genome Institute (JGI-PGF)"/>
            <person name="Walter F."/>
            <person name="Albersmeier A."/>
            <person name="Kalinowski J."/>
            <person name="Ruckert C."/>
        </authorList>
    </citation>
    <scope>NUCLEOTIDE SEQUENCE</scope>
    <source>
        <strain evidence="7">JCM 14371</strain>
    </source>
</reference>
<dbReference type="PROSITE" id="PS00445">
    <property type="entry name" value="FGGY_KINASES_2"/>
    <property type="match status" value="1"/>
</dbReference>
<keyword evidence="8" id="KW-1185">Reference proteome</keyword>
<name>A0A917PQ01_9DEIO</name>
<proteinExistence type="inferred from homology"/>
<dbReference type="AlphaFoldDB" id="A0A917PQ01"/>
<evidence type="ECO:0000259" key="5">
    <source>
        <dbReference type="Pfam" id="PF00370"/>
    </source>
</evidence>
<dbReference type="RefSeq" id="WP_188964593.1">
    <property type="nucleotide sequence ID" value="NZ_BMOE01000019.1"/>
</dbReference>
<evidence type="ECO:0000259" key="6">
    <source>
        <dbReference type="Pfam" id="PF02782"/>
    </source>
</evidence>
<evidence type="ECO:0000256" key="4">
    <source>
        <dbReference type="RuleBase" id="RU003733"/>
    </source>
</evidence>
<evidence type="ECO:0000313" key="8">
    <source>
        <dbReference type="Proteomes" id="UP000635726"/>
    </source>
</evidence>
<evidence type="ECO:0000256" key="2">
    <source>
        <dbReference type="ARBA" id="ARBA00022679"/>
    </source>
</evidence>
<keyword evidence="2 4" id="KW-0808">Transferase</keyword>
<dbReference type="PANTHER" id="PTHR43095:SF5">
    <property type="entry name" value="XYLULOSE KINASE"/>
    <property type="match status" value="1"/>
</dbReference>
<evidence type="ECO:0000313" key="7">
    <source>
        <dbReference type="EMBL" id="GGJ87834.1"/>
    </source>
</evidence>
<organism evidence="7 8">
    <name type="scientific">Deinococcus aquiradiocola</name>
    <dbReference type="NCBI Taxonomy" id="393059"/>
    <lineage>
        <taxon>Bacteria</taxon>
        <taxon>Thermotogati</taxon>
        <taxon>Deinococcota</taxon>
        <taxon>Deinococci</taxon>
        <taxon>Deinococcales</taxon>
        <taxon>Deinococcaceae</taxon>
        <taxon>Deinococcus</taxon>
    </lineage>
</organism>
<dbReference type="Pfam" id="PF00370">
    <property type="entry name" value="FGGY_N"/>
    <property type="match status" value="1"/>
</dbReference>
<reference evidence="7" key="2">
    <citation type="submission" date="2020-09" db="EMBL/GenBank/DDBJ databases">
        <authorList>
            <person name="Sun Q."/>
            <person name="Ohkuma M."/>
        </authorList>
    </citation>
    <scope>NUCLEOTIDE SEQUENCE</scope>
    <source>
        <strain evidence="7">JCM 14371</strain>
    </source>
</reference>
<evidence type="ECO:0000256" key="3">
    <source>
        <dbReference type="ARBA" id="ARBA00022777"/>
    </source>
</evidence>
<dbReference type="InterPro" id="IPR050406">
    <property type="entry name" value="FGGY_Carb_Kinase"/>
</dbReference>
<dbReference type="SUPFAM" id="SSF53067">
    <property type="entry name" value="Actin-like ATPase domain"/>
    <property type="match status" value="2"/>
</dbReference>
<dbReference type="GO" id="GO:0016301">
    <property type="term" value="F:kinase activity"/>
    <property type="evidence" value="ECO:0007669"/>
    <property type="project" value="UniProtKB-KW"/>
</dbReference>
<dbReference type="InterPro" id="IPR018483">
    <property type="entry name" value="Carb_kinase_FGGY_CS"/>
</dbReference>
<dbReference type="PIRSF" id="PIRSF000538">
    <property type="entry name" value="GlpK"/>
    <property type="match status" value="1"/>
</dbReference>